<reference evidence="2" key="1">
    <citation type="journal article" date="2023" name="Front. Plant Sci.">
        <title>Chromosomal-level genome assembly of Melastoma candidum provides insights into trichome evolution.</title>
        <authorList>
            <person name="Zhong Y."/>
            <person name="Wu W."/>
            <person name="Sun C."/>
            <person name="Zou P."/>
            <person name="Liu Y."/>
            <person name="Dai S."/>
            <person name="Zhou R."/>
        </authorList>
    </citation>
    <scope>NUCLEOTIDE SEQUENCE [LARGE SCALE GENOMIC DNA]</scope>
</reference>
<dbReference type="EMBL" id="CM042891">
    <property type="protein sequence ID" value="KAI4302293.1"/>
    <property type="molecule type" value="Genomic_DNA"/>
</dbReference>
<accession>A0ACB9L011</accession>
<evidence type="ECO:0000313" key="2">
    <source>
        <dbReference type="Proteomes" id="UP001057402"/>
    </source>
</evidence>
<evidence type="ECO:0000313" key="1">
    <source>
        <dbReference type="EMBL" id="KAI4302293.1"/>
    </source>
</evidence>
<comment type="caution">
    <text evidence="1">The sequence shown here is derived from an EMBL/GenBank/DDBJ whole genome shotgun (WGS) entry which is preliminary data.</text>
</comment>
<gene>
    <name evidence="1" type="ORF">MLD38_038062</name>
</gene>
<sequence>MESGEVGEGRASFGESTEVPGSEEVRGWVGVVGSGQEGGEGRGSAAVDCSLWSGRLVNAWFHSFEGVIVDTFEAKELISRADVVLFSHFSLPMLYSALDSGNV</sequence>
<proteinExistence type="predicted"/>
<protein>
    <submittedName>
        <fullName evidence="1">Uncharacterized protein</fullName>
    </submittedName>
</protein>
<organism evidence="1 2">
    <name type="scientific">Melastoma candidum</name>
    <dbReference type="NCBI Taxonomy" id="119954"/>
    <lineage>
        <taxon>Eukaryota</taxon>
        <taxon>Viridiplantae</taxon>
        <taxon>Streptophyta</taxon>
        <taxon>Embryophyta</taxon>
        <taxon>Tracheophyta</taxon>
        <taxon>Spermatophyta</taxon>
        <taxon>Magnoliopsida</taxon>
        <taxon>eudicotyledons</taxon>
        <taxon>Gunneridae</taxon>
        <taxon>Pentapetalae</taxon>
        <taxon>rosids</taxon>
        <taxon>malvids</taxon>
        <taxon>Myrtales</taxon>
        <taxon>Melastomataceae</taxon>
        <taxon>Melastomatoideae</taxon>
        <taxon>Melastomateae</taxon>
        <taxon>Melastoma</taxon>
    </lineage>
</organism>
<keyword evidence="2" id="KW-1185">Reference proteome</keyword>
<name>A0ACB9L011_9MYRT</name>
<dbReference type="Proteomes" id="UP001057402">
    <property type="component" value="Chromosome 12"/>
</dbReference>